<keyword evidence="2" id="KW-1185">Reference proteome</keyword>
<dbReference type="AlphaFoldDB" id="A0A0C3ACT7"/>
<protein>
    <submittedName>
        <fullName evidence="1">Uncharacterized protein</fullName>
    </submittedName>
</protein>
<reference evidence="2" key="2">
    <citation type="submission" date="2015-01" db="EMBL/GenBank/DDBJ databases">
        <title>Evolutionary Origins and Diversification of the Mycorrhizal Mutualists.</title>
        <authorList>
            <consortium name="DOE Joint Genome Institute"/>
            <consortium name="Mycorrhizal Genomics Consortium"/>
            <person name="Kohler A."/>
            <person name="Kuo A."/>
            <person name="Nagy L.G."/>
            <person name="Floudas D."/>
            <person name="Copeland A."/>
            <person name="Barry K.W."/>
            <person name="Cichocki N."/>
            <person name="Veneault-Fourrey C."/>
            <person name="LaButti K."/>
            <person name="Lindquist E.A."/>
            <person name="Lipzen A."/>
            <person name="Lundell T."/>
            <person name="Morin E."/>
            <person name="Murat C."/>
            <person name="Riley R."/>
            <person name="Ohm R."/>
            <person name="Sun H."/>
            <person name="Tunlid A."/>
            <person name="Henrissat B."/>
            <person name="Grigoriev I.V."/>
            <person name="Hibbett D.S."/>
            <person name="Martin F."/>
        </authorList>
    </citation>
    <scope>NUCLEOTIDE SEQUENCE [LARGE SCALE GENOMIC DNA]</scope>
    <source>
        <strain evidence="2">Foug A</strain>
    </source>
</reference>
<dbReference type="Proteomes" id="UP000053989">
    <property type="component" value="Unassembled WGS sequence"/>
</dbReference>
<dbReference type="OrthoDB" id="2667048at2759"/>
<dbReference type="InParanoid" id="A0A0C3ACT7"/>
<name>A0A0C3ACT7_9AGAM</name>
<accession>A0A0C3ACT7</accession>
<evidence type="ECO:0000313" key="1">
    <source>
        <dbReference type="EMBL" id="KIM62742.1"/>
    </source>
</evidence>
<gene>
    <name evidence="1" type="ORF">SCLCIDRAFT_24806</name>
</gene>
<sequence length="79" mass="9353">MHGVECIIIYEYTYFCLQLERGNPEDVIALAIKQYEDSGTQANVVQDLQHMLQEHDDDVTMSKYMFDIVMRNRMSNKFK</sequence>
<proteinExistence type="predicted"/>
<evidence type="ECO:0000313" key="2">
    <source>
        <dbReference type="Proteomes" id="UP000053989"/>
    </source>
</evidence>
<dbReference type="HOGENOM" id="CLU_144955_1_1_1"/>
<dbReference type="EMBL" id="KN822040">
    <property type="protein sequence ID" value="KIM62742.1"/>
    <property type="molecule type" value="Genomic_DNA"/>
</dbReference>
<reference evidence="1 2" key="1">
    <citation type="submission" date="2014-04" db="EMBL/GenBank/DDBJ databases">
        <authorList>
            <consortium name="DOE Joint Genome Institute"/>
            <person name="Kuo A."/>
            <person name="Kohler A."/>
            <person name="Nagy L.G."/>
            <person name="Floudas D."/>
            <person name="Copeland A."/>
            <person name="Barry K.W."/>
            <person name="Cichocki N."/>
            <person name="Veneault-Fourrey C."/>
            <person name="LaButti K."/>
            <person name="Lindquist E.A."/>
            <person name="Lipzen A."/>
            <person name="Lundell T."/>
            <person name="Morin E."/>
            <person name="Murat C."/>
            <person name="Sun H."/>
            <person name="Tunlid A."/>
            <person name="Henrissat B."/>
            <person name="Grigoriev I.V."/>
            <person name="Hibbett D.S."/>
            <person name="Martin F."/>
            <person name="Nordberg H.P."/>
            <person name="Cantor M.N."/>
            <person name="Hua S.X."/>
        </authorList>
    </citation>
    <scope>NUCLEOTIDE SEQUENCE [LARGE SCALE GENOMIC DNA]</scope>
    <source>
        <strain evidence="1 2">Foug A</strain>
    </source>
</reference>
<organism evidence="1 2">
    <name type="scientific">Scleroderma citrinum Foug A</name>
    <dbReference type="NCBI Taxonomy" id="1036808"/>
    <lineage>
        <taxon>Eukaryota</taxon>
        <taxon>Fungi</taxon>
        <taxon>Dikarya</taxon>
        <taxon>Basidiomycota</taxon>
        <taxon>Agaricomycotina</taxon>
        <taxon>Agaricomycetes</taxon>
        <taxon>Agaricomycetidae</taxon>
        <taxon>Boletales</taxon>
        <taxon>Sclerodermatineae</taxon>
        <taxon>Sclerodermataceae</taxon>
        <taxon>Scleroderma</taxon>
    </lineage>
</organism>